<accession>A0A383DEF5</accession>
<dbReference type="AlphaFoldDB" id="A0A383DEF5"/>
<keyword evidence="1" id="KW-0812">Transmembrane</keyword>
<evidence type="ECO:0008006" key="3">
    <source>
        <dbReference type="Google" id="ProtNLM"/>
    </source>
</evidence>
<name>A0A383DEF5_9ZZZZ</name>
<evidence type="ECO:0000313" key="2">
    <source>
        <dbReference type="EMBL" id="SVE42700.1"/>
    </source>
</evidence>
<proteinExistence type="predicted"/>
<sequence>MDWEPVVALAQIGTGLATLILAIFLAAQIILQRKALDRAHEDAERELSLSSYALFQEHLHSRITSDSLRKVYASRDEGLNGLNKSDLDVITTYFRAGYLLTNIEWRLKRRDRVLGYFIRRFDAFMDSIGGRQYYVRWGRGILNQPALLELADDVYEKLEGQPVPESAAQSISLVQS</sequence>
<keyword evidence="1" id="KW-0472">Membrane</keyword>
<feature type="transmembrane region" description="Helical" evidence="1">
    <location>
        <begin position="6"/>
        <end position="31"/>
    </location>
</feature>
<protein>
    <recommendedName>
        <fullName evidence="3">DUF4760 domain-containing protein</fullName>
    </recommendedName>
</protein>
<keyword evidence="1" id="KW-1133">Transmembrane helix</keyword>
<organism evidence="2">
    <name type="scientific">marine metagenome</name>
    <dbReference type="NCBI Taxonomy" id="408172"/>
    <lineage>
        <taxon>unclassified sequences</taxon>
        <taxon>metagenomes</taxon>
        <taxon>ecological metagenomes</taxon>
    </lineage>
</organism>
<dbReference type="EMBL" id="UINC01216527">
    <property type="protein sequence ID" value="SVE42700.1"/>
    <property type="molecule type" value="Genomic_DNA"/>
</dbReference>
<evidence type="ECO:0000256" key="1">
    <source>
        <dbReference type="SAM" id="Phobius"/>
    </source>
</evidence>
<reference evidence="2" key="1">
    <citation type="submission" date="2018-05" db="EMBL/GenBank/DDBJ databases">
        <authorList>
            <person name="Lanie J.A."/>
            <person name="Ng W.-L."/>
            <person name="Kazmierczak K.M."/>
            <person name="Andrzejewski T.M."/>
            <person name="Davidsen T.M."/>
            <person name="Wayne K.J."/>
            <person name="Tettelin H."/>
            <person name="Glass J.I."/>
            <person name="Rusch D."/>
            <person name="Podicherti R."/>
            <person name="Tsui H.-C.T."/>
            <person name="Winkler M.E."/>
        </authorList>
    </citation>
    <scope>NUCLEOTIDE SEQUENCE</scope>
</reference>
<gene>
    <name evidence="2" type="ORF">METZ01_LOCUS495554</name>
</gene>